<keyword evidence="3" id="KW-1185">Reference proteome</keyword>
<dbReference type="EMBL" id="PDCP01000013">
    <property type="protein sequence ID" value="PEG39727.1"/>
    <property type="molecule type" value="Genomic_DNA"/>
</dbReference>
<evidence type="ECO:0000313" key="2">
    <source>
        <dbReference type="EMBL" id="PEG39727.1"/>
    </source>
</evidence>
<proteinExistence type="predicted"/>
<protein>
    <submittedName>
        <fullName evidence="2">Uncharacterized protein</fullName>
    </submittedName>
</protein>
<sequence length="123" mass="13189">MPTIFAASESTVLVDGEAVDGVQGIDYRTRRDRTNIYALGSTERVGIISGASEVEGRLRVTSASPKLDGLVGDKPFQIIAKLRHGDTEATVTFDDCCLTEKSFDLSVNGQGAAVYTFSATRVR</sequence>
<comment type="caution">
    <text evidence="2">The sequence shown here is derived from an EMBL/GenBank/DDBJ whole genome shotgun (WGS) entry which is preliminary data.</text>
</comment>
<evidence type="ECO:0000313" key="4">
    <source>
        <dbReference type="Proteomes" id="UP000465302"/>
    </source>
</evidence>
<dbReference type="RefSeq" id="WP_097939783.1">
    <property type="nucleotide sequence ID" value="NZ_BLKS01000001.1"/>
</dbReference>
<reference evidence="1" key="3">
    <citation type="submission" date="2020-02" db="EMBL/GenBank/DDBJ databases">
        <authorList>
            <person name="Matsumoto Y."/>
            <person name="Motooka D."/>
            <person name="Nakamura S."/>
        </authorList>
    </citation>
    <scope>NUCLEOTIDE SEQUENCE</scope>
    <source>
        <strain evidence="1">JCM 6377</strain>
    </source>
</reference>
<reference evidence="1 4" key="2">
    <citation type="journal article" date="2019" name="Emerg. Microbes Infect.">
        <title>Comprehensive subspecies identification of 175 nontuberculous mycobacteria species based on 7547 genomic profiles.</title>
        <authorList>
            <person name="Matsumoto Y."/>
            <person name="Kinjo T."/>
            <person name="Motooka D."/>
            <person name="Nabeya D."/>
            <person name="Jung N."/>
            <person name="Uechi K."/>
            <person name="Horii T."/>
            <person name="Iida T."/>
            <person name="Fujita J."/>
            <person name="Nakamura S."/>
        </authorList>
    </citation>
    <scope>NUCLEOTIDE SEQUENCE [LARGE SCALE GENOMIC DNA]</scope>
    <source>
        <strain evidence="1 4">JCM 6377</strain>
    </source>
</reference>
<dbReference type="Proteomes" id="UP000220914">
    <property type="component" value="Unassembled WGS sequence"/>
</dbReference>
<organism evidence="2 3">
    <name type="scientific">Mycolicibacterium agri</name>
    <name type="common">Mycobacterium agri</name>
    <dbReference type="NCBI Taxonomy" id="36811"/>
    <lineage>
        <taxon>Bacteria</taxon>
        <taxon>Bacillati</taxon>
        <taxon>Actinomycetota</taxon>
        <taxon>Actinomycetes</taxon>
        <taxon>Mycobacteriales</taxon>
        <taxon>Mycobacteriaceae</taxon>
        <taxon>Mycolicibacterium</taxon>
    </lineage>
</organism>
<accession>A0A2A7N7M0</accession>
<name>A0A2A7N7M0_MYCAG</name>
<evidence type="ECO:0000313" key="3">
    <source>
        <dbReference type="Proteomes" id="UP000220914"/>
    </source>
</evidence>
<evidence type="ECO:0000313" key="1">
    <source>
        <dbReference type="EMBL" id="GFG52565.1"/>
    </source>
</evidence>
<dbReference type="OrthoDB" id="4625025at2"/>
<reference evidence="2 3" key="1">
    <citation type="submission" date="2017-10" db="EMBL/GenBank/DDBJ databases">
        <title>The new phylogeny of genus Mycobacterium.</title>
        <authorList>
            <person name="Tortoli E."/>
            <person name="Trovato A."/>
            <person name="Cirillo D.M."/>
        </authorList>
    </citation>
    <scope>NUCLEOTIDE SEQUENCE [LARGE SCALE GENOMIC DNA]</scope>
    <source>
        <strain evidence="2 3">CCUG37673</strain>
    </source>
</reference>
<dbReference type="EMBL" id="BLKS01000001">
    <property type="protein sequence ID" value="GFG52565.1"/>
    <property type="molecule type" value="Genomic_DNA"/>
</dbReference>
<dbReference type="AlphaFoldDB" id="A0A2A7N7M0"/>
<gene>
    <name evidence="2" type="ORF">CQY20_09240</name>
    <name evidence="1" type="ORF">MAGR_40060</name>
</gene>
<dbReference type="Proteomes" id="UP000465302">
    <property type="component" value="Unassembled WGS sequence"/>
</dbReference>